<evidence type="ECO:0008006" key="6">
    <source>
        <dbReference type="Google" id="ProtNLM"/>
    </source>
</evidence>
<keyword evidence="5" id="KW-1185">Reference proteome</keyword>
<accession>A0A9W7FCK1</accession>
<dbReference type="AlphaFoldDB" id="A0A9W7FCK1"/>
<proteinExistence type="inferred from homology"/>
<gene>
    <name evidence="4" type="ORF">TrLO_g6569</name>
</gene>
<organism evidence="4 5">
    <name type="scientific">Triparma laevis f. longispina</name>
    <dbReference type="NCBI Taxonomy" id="1714387"/>
    <lineage>
        <taxon>Eukaryota</taxon>
        <taxon>Sar</taxon>
        <taxon>Stramenopiles</taxon>
        <taxon>Ochrophyta</taxon>
        <taxon>Bolidophyceae</taxon>
        <taxon>Parmales</taxon>
        <taxon>Triparmaceae</taxon>
        <taxon>Triparma</taxon>
    </lineage>
</organism>
<name>A0A9W7FCK1_9STRA</name>
<dbReference type="EMBL" id="BRXW01000139">
    <property type="protein sequence ID" value="GMI09628.1"/>
    <property type="molecule type" value="Genomic_DNA"/>
</dbReference>
<evidence type="ECO:0000256" key="1">
    <source>
        <dbReference type="ARBA" id="ARBA00010322"/>
    </source>
</evidence>
<evidence type="ECO:0000256" key="3">
    <source>
        <dbReference type="ARBA" id="ARBA00022840"/>
    </source>
</evidence>
<keyword evidence="2" id="KW-0547">Nucleotide-binding</keyword>
<dbReference type="GO" id="GO:0016887">
    <property type="term" value="F:ATP hydrolysis activity"/>
    <property type="evidence" value="ECO:0007669"/>
    <property type="project" value="InterPro"/>
</dbReference>
<dbReference type="GO" id="GO:0005739">
    <property type="term" value="C:mitochondrion"/>
    <property type="evidence" value="ECO:0007669"/>
    <property type="project" value="TreeGrafter"/>
</dbReference>
<dbReference type="Pfam" id="PF03969">
    <property type="entry name" value="AFG1_ATPase"/>
    <property type="match status" value="1"/>
</dbReference>
<keyword evidence="3" id="KW-0067">ATP-binding</keyword>
<dbReference type="GO" id="GO:0005524">
    <property type="term" value="F:ATP binding"/>
    <property type="evidence" value="ECO:0007669"/>
    <property type="project" value="UniProtKB-KW"/>
</dbReference>
<comment type="similarity">
    <text evidence="1">Belongs to the AFG1 ATPase family.</text>
</comment>
<dbReference type="PANTHER" id="PTHR12169:SF6">
    <property type="entry name" value="AFG1-LIKE ATPASE"/>
    <property type="match status" value="1"/>
</dbReference>
<evidence type="ECO:0000313" key="5">
    <source>
        <dbReference type="Proteomes" id="UP001165122"/>
    </source>
</evidence>
<dbReference type="NCBIfam" id="NF040713">
    <property type="entry name" value="ZapE"/>
    <property type="match status" value="1"/>
</dbReference>
<evidence type="ECO:0000256" key="2">
    <source>
        <dbReference type="ARBA" id="ARBA00022741"/>
    </source>
</evidence>
<dbReference type="PANTHER" id="PTHR12169">
    <property type="entry name" value="ATPASE N2B"/>
    <property type="match status" value="1"/>
</dbReference>
<dbReference type="SUPFAM" id="SSF52540">
    <property type="entry name" value="P-loop containing nucleoside triphosphate hydrolases"/>
    <property type="match status" value="1"/>
</dbReference>
<sequence length="517" mass="57354">MPVMWVTSAVKIGLRAKPITPSLLFARFIPEINTRGIGKHGHHALLFSSDSNSNSNSQNANSPLQTSYEDLISTSGFKRDAYQQHAIDSLTNLQSNLASLNVKRTNGVYMHGGVGSGKTFTMDLFYNTAPTVKKRRMHFTSFMLDIHKRMAEKQKEREEAISGGFLKRILPKIHDDIGGTADSSTERSFSLFGTKIVLSSGDGEYGAVDSNNEDPLPIIAREIVSDHFLLCLDEFEVTDVADAFILARLFDALFKEGLVLVTTSNRKPSDLYYDGLNRQVFMPTIKAIEESCKVISLEESPVDYRGLKTRESGGDIFMAGEEGVEKLGEAWAKLIKGENMVMVESCTLTEASRNIVVENTVQVGGGKVCKFDFKELCESSKMPLGNSEFAMIAGAFDEIFVDGVPNFNKGGSTIDGLRRFVLFVDACYDAKVRVYFSSKHTIKELWDNSEEIYDPRSLNKHGDLLGGASVVPVDTFTRFSLDRTISRLHEMSSDEYIGNSGVEVKEAERSKKKKLKL</sequence>
<dbReference type="Proteomes" id="UP001165122">
    <property type="component" value="Unassembled WGS sequence"/>
</dbReference>
<dbReference type="Gene3D" id="3.40.50.300">
    <property type="entry name" value="P-loop containing nucleotide triphosphate hydrolases"/>
    <property type="match status" value="1"/>
</dbReference>
<dbReference type="OrthoDB" id="548867at2759"/>
<protein>
    <recommendedName>
        <fullName evidence="6">AFG1-like ATPase</fullName>
    </recommendedName>
</protein>
<reference evidence="5" key="1">
    <citation type="journal article" date="2023" name="Commun. Biol.">
        <title>Genome analysis of Parmales, the sister group of diatoms, reveals the evolutionary specialization of diatoms from phago-mixotrophs to photoautotrophs.</title>
        <authorList>
            <person name="Ban H."/>
            <person name="Sato S."/>
            <person name="Yoshikawa S."/>
            <person name="Yamada K."/>
            <person name="Nakamura Y."/>
            <person name="Ichinomiya M."/>
            <person name="Sato N."/>
            <person name="Blanc-Mathieu R."/>
            <person name="Endo H."/>
            <person name="Kuwata A."/>
            <person name="Ogata H."/>
        </authorList>
    </citation>
    <scope>NUCLEOTIDE SEQUENCE [LARGE SCALE GENOMIC DNA]</scope>
    <source>
        <strain evidence="5">NIES 3700</strain>
    </source>
</reference>
<dbReference type="InterPro" id="IPR005654">
    <property type="entry name" value="ATPase_AFG1-like"/>
</dbReference>
<comment type="caution">
    <text evidence="4">The sequence shown here is derived from an EMBL/GenBank/DDBJ whole genome shotgun (WGS) entry which is preliminary data.</text>
</comment>
<evidence type="ECO:0000313" key="4">
    <source>
        <dbReference type="EMBL" id="GMI09628.1"/>
    </source>
</evidence>
<dbReference type="InterPro" id="IPR027417">
    <property type="entry name" value="P-loop_NTPase"/>
</dbReference>